<dbReference type="Proteomes" id="UP001066276">
    <property type="component" value="Chromosome 3_2"/>
</dbReference>
<accession>A0AAV7TRA4</accession>
<keyword evidence="2" id="KW-1185">Reference proteome</keyword>
<sequence>MRSVSSPLLQPASVAGAASSLRLTRVVFSLHRPRPRQHGSWCLKPPHEQHVRRPITPVSCSTWQSDPIISQ</sequence>
<reference evidence="1" key="1">
    <citation type="journal article" date="2022" name="bioRxiv">
        <title>Sequencing and chromosome-scale assembly of the giantPleurodeles waltlgenome.</title>
        <authorList>
            <person name="Brown T."/>
            <person name="Elewa A."/>
            <person name="Iarovenko S."/>
            <person name="Subramanian E."/>
            <person name="Araus A.J."/>
            <person name="Petzold A."/>
            <person name="Susuki M."/>
            <person name="Suzuki K.-i.T."/>
            <person name="Hayashi T."/>
            <person name="Toyoda A."/>
            <person name="Oliveira C."/>
            <person name="Osipova E."/>
            <person name="Leigh N.D."/>
            <person name="Simon A."/>
            <person name="Yun M.H."/>
        </authorList>
    </citation>
    <scope>NUCLEOTIDE SEQUENCE</scope>
    <source>
        <strain evidence="1">20211129_DDA</strain>
        <tissue evidence="1">Liver</tissue>
    </source>
</reference>
<evidence type="ECO:0000313" key="2">
    <source>
        <dbReference type="Proteomes" id="UP001066276"/>
    </source>
</evidence>
<comment type="caution">
    <text evidence="1">The sequence shown here is derived from an EMBL/GenBank/DDBJ whole genome shotgun (WGS) entry which is preliminary data.</text>
</comment>
<organism evidence="1 2">
    <name type="scientific">Pleurodeles waltl</name>
    <name type="common">Iberian ribbed newt</name>
    <dbReference type="NCBI Taxonomy" id="8319"/>
    <lineage>
        <taxon>Eukaryota</taxon>
        <taxon>Metazoa</taxon>
        <taxon>Chordata</taxon>
        <taxon>Craniata</taxon>
        <taxon>Vertebrata</taxon>
        <taxon>Euteleostomi</taxon>
        <taxon>Amphibia</taxon>
        <taxon>Batrachia</taxon>
        <taxon>Caudata</taxon>
        <taxon>Salamandroidea</taxon>
        <taxon>Salamandridae</taxon>
        <taxon>Pleurodelinae</taxon>
        <taxon>Pleurodeles</taxon>
    </lineage>
</organism>
<name>A0AAV7TRA4_PLEWA</name>
<gene>
    <name evidence="1" type="ORF">NDU88_004235</name>
</gene>
<evidence type="ECO:0000313" key="1">
    <source>
        <dbReference type="EMBL" id="KAJ1178996.1"/>
    </source>
</evidence>
<proteinExistence type="predicted"/>
<dbReference type="EMBL" id="JANPWB010000006">
    <property type="protein sequence ID" value="KAJ1178996.1"/>
    <property type="molecule type" value="Genomic_DNA"/>
</dbReference>
<protein>
    <submittedName>
        <fullName evidence="1">Uncharacterized protein</fullName>
    </submittedName>
</protein>
<dbReference type="AlphaFoldDB" id="A0AAV7TRA4"/>